<name>A0AAV7GE34_DENCH</name>
<dbReference type="AlphaFoldDB" id="A0AAV7GE34"/>
<dbReference type="EMBL" id="JAGFBR010000016">
    <property type="protein sequence ID" value="KAH0454057.1"/>
    <property type="molecule type" value="Genomic_DNA"/>
</dbReference>
<keyword evidence="2" id="KW-1185">Reference proteome</keyword>
<dbReference type="Proteomes" id="UP000775213">
    <property type="component" value="Unassembled WGS sequence"/>
</dbReference>
<gene>
    <name evidence="1" type="ORF">IEQ34_018381</name>
</gene>
<protein>
    <submittedName>
        <fullName evidence="1">Uncharacterized protein</fullName>
    </submittedName>
</protein>
<reference evidence="1 2" key="1">
    <citation type="journal article" date="2021" name="Hortic Res">
        <title>Chromosome-scale assembly of the Dendrobium chrysotoxum genome enhances the understanding of orchid evolution.</title>
        <authorList>
            <person name="Zhang Y."/>
            <person name="Zhang G.Q."/>
            <person name="Zhang D."/>
            <person name="Liu X.D."/>
            <person name="Xu X.Y."/>
            <person name="Sun W.H."/>
            <person name="Yu X."/>
            <person name="Zhu X."/>
            <person name="Wang Z.W."/>
            <person name="Zhao X."/>
            <person name="Zhong W.Y."/>
            <person name="Chen H."/>
            <person name="Yin W.L."/>
            <person name="Huang T."/>
            <person name="Niu S.C."/>
            <person name="Liu Z.J."/>
        </authorList>
    </citation>
    <scope>NUCLEOTIDE SEQUENCE [LARGE SCALE GENOMIC DNA]</scope>
    <source>
        <strain evidence="1">Lindl</strain>
    </source>
</reference>
<proteinExistence type="predicted"/>
<evidence type="ECO:0000313" key="2">
    <source>
        <dbReference type="Proteomes" id="UP000775213"/>
    </source>
</evidence>
<accession>A0AAV7GE34</accession>
<sequence length="127" mass="14075">MASLSTGYSVARTERMVLAVTRGGSFSGSAVEMNTSIPGRSERPIGFDGEGDSNFSWSAARSAARLMGLIFVRMSRSQEKANQISQAVDKPHSHKASVFAFDILQIRKAIRQIRRPNTNNLFEFSYR</sequence>
<comment type="caution">
    <text evidence="1">The sequence shown here is derived from an EMBL/GenBank/DDBJ whole genome shotgun (WGS) entry which is preliminary data.</text>
</comment>
<evidence type="ECO:0000313" key="1">
    <source>
        <dbReference type="EMBL" id="KAH0454057.1"/>
    </source>
</evidence>
<organism evidence="1 2">
    <name type="scientific">Dendrobium chrysotoxum</name>
    <name type="common">Orchid</name>
    <dbReference type="NCBI Taxonomy" id="161865"/>
    <lineage>
        <taxon>Eukaryota</taxon>
        <taxon>Viridiplantae</taxon>
        <taxon>Streptophyta</taxon>
        <taxon>Embryophyta</taxon>
        <taxon>Tracheophyta</taxon>
        <taxon>Spermatophyta</taxon>
        <taxon>Magnoliopsida</taxon>
        <taxon>Liliopsida</taxon>
        <taxon>Asparagales</taxon>
        <taxon>Orchidaceae</taxon>
        <taxon>Epidendroideae</taxon>
        <taxon>Malaxideae</taxon>
        <taxon>Dendrobiinae</taxon>
        <taxon>Dendrobium</taxon>
    </lineage>
</organism>